<keyword evidence="9" id="KW-1185">Reference proteome</keyword>
<dbReference type="PANTHER" id="PTHR43289">
    <property type="entry name" value="MITOGEN-ACTIVATED PROTEIN KINASE KINASE KINASE 20-RELATED"/>
    <property type="match status" value="1"/>
</dbReference>
<evidence type="ECO:0000259" key="6">
    <source>
        <dbReference type="PROSITE" id="PS50011"/>
    </source>
</evidence>
<dbReference type="Pfam" id="PF00069">
    <property type="entry name" value="Pkinase"/>
    <property type="match status" value="1"/>
</dbReference>
<dbReference type="Pfam" id="PF13672">
    <property type="entry name" value="PP2C_2"/>
    <property type="match status" value="1"/>
</dbReference>
<evidence type="ECO:0000256" key="1">
    <source>
        <dbReference type="ARBA" id="ARBA00022679"/>
    </source>
</evidence>
<dbReference type="SUPFAM" id="SSF81606">
    <property type="entry name" value="PP2C-like"/>
    <property type="match status" value="1"/>
</dbReference>
<dbReference type="PROSITE" id="PS00108">
    <property type="entry name" value="PROTEIN_KINASE_ST"/>
    <property type="match status" value="1"/>
</dbReference>
<dbReference type="RefSeq" id="WP_283739300.1">
    <property type="nucleotide sequence ID" value="NZ_JASJEV010000001.1"/>
</dbReference>
<sequence length="566" mass="61374">MRDDHRLRVDLGFASDAGRRAENEDYIGACMGPPAVNMRHGIVAAVADGVGGHKGGRTASELAVRTFIEGYYAQPETLGVQRAAARALEAINGWIAAQSRVDPALEGMGTTFTAVVLARRSCHILHVGDSRLYRLSEGRLERLTKDHTVGRGDFAHALNRAVGFEDDLRIDHAVHGLRLHDRFLLCTDGVHGALADGALGALLGKGGSPAETARNIVAAAVAADGSDNATALVIDVVDLPPADEAEISRLVSSLPIGKLPEIGETVDGFRLDDMLSDGRYSRLFRATDLANGEQVALKFPHPRVAQEASYRLAFVSEAWVSARVRSPWIGEIIEVAPGRRTRLYSVMPFYDGETLEQRLKRAPPLSLAEGAEIATRLARAVATLHRSGIIHRDIKPDNVILLKSGGLRLVDLGVARVPRLEDFPEQDIPGTPSYMAPEVINGNPGDEASDLFALGVTIYRAFSGAYPYGEIEPFSRPRFGKPVPLTRHRPDLPAWIDAVLSRAIAVKPSDRYCDVIEFAFEIENGAARARPSPPQRTSLHERNPLLFWQVVAALLGVLLIISLATR</sequence>
<comment type="caution">
    <text evidence="8">The sequence shown here is derived from an EMBL/GenBank/DDBJ whole genome shotgun (WGS) entry which is preliminary data.</text>
</comment>
<keyword evidence="4" id="KW-0067">ATP-binding</keyword>
<dbReference type="SMART" id="SM00220">
    <property type="entry name" value="S_TKc"/>
    <property type="match status" value="1"/>
</dbReference>
<dbReference type="CDD" id="cd14014">
    <property type="entry name" value="STKc_PknB_like"/>
    <property type="match status" value="1"/>
</dbReference>
<proteinExistence type="predicted"/>
<evidence type="ECO:0000256" key="5">
    <source>
        <dbReference type="SAM" id="Phobius"/>
    </source>
</evidence>
<keyword evidence="5" id="KW-0472">Membrane</keyword>
<gene>
    <name evidence="8" type="ORF">QNA08_01915</name>
</gene>
<dbReference type="InterPro" id="IPR000719">
    <property type="entry name" value="Prot_kinase_dom"/>
</dbReference>
<keyword evidence="5" id="KW-1133">Transmembrane helix</keyword>
<dbReference type="InterPro" id="IPR008271">
    <property type="entry name" value="Ser/Thr_kinase_AS"/>
</dbReference>
<dbReference type="PANTHER" id="PTHR43289:SF34">
    <property type="entry name" value="SERINE_THREONINE-PROTEIN KINASE YBDM-RELATED"/>
    <property type="match status" value="1"/>
</dbReference>
<keyword evidence="2" id="KW-0547">Nucleotide-binding</keyword>
<dbReference type="InterPro" id="IPR011009">
    <property type="entry name" value="Kinase-like_dom_sf"/>
</dbReference>
<dbReference type="Gene3D" id="3.60.40.10">
    <property type="entry name" value="PPM-type phosphatase domain"/>
    <property type="match status" value="1"/>
</dbReference>
<dbReference type="InterPro" id="IPR036457">
    <property type="entry name" value="PPM-type-like_dom_sf"/>
</dbReference>
<evidence type="ECO:0000313" key="8">
    <source>
        <dbReference type="EMBL" id="MDJ1156997.1"/>
    </source>
</evidence>
<evidence type="ECO:0000256" key="4">
    <source>
        <dbReference type="ARBA" id="ARBA00022840"/>
    </source>
</evidence>
<dbReference type="Proteomes" id="UP001321492">
    <property type="component" value="Unassembled WGS sequence"/>
</dbReference>
<dbReference type="EMBL" id="JASJEV010000001">
    <property type="protein sequence ID" value="MDJ1156997.1"/>
    <property type="molecule type" value="Genomic_DNA"/>
</dbReference>
<dbReference type="GO" id="GO:0016301">
    <property type="term" value="F:kinase activity"/>
    <property type="evidence" value="ECO:0007669"/>
    <property type="project" value="UniProtKB-KW"/>
</dbReference>
<dbReference type="CDD" id="cd00143">
    <property type="entry name" value="PP2Cc"/>
    <property type="match status" value="1"/>
</dbReference>
<evidence type="ECO:0000259" key="7">
    <source>
        <dbReference type="PROSITE" id="PS51746"/>
    </source>
</evidence>
<dbReference type="SMART" id="SM00332">
    <property type="entry name" value="PP2Cc"/>
    <property type="match status" value="1"/>
</dbReference>
<keyword evidence="3 8" id="KW-0418">Kinase</keyword>
<dbReference type="SMART" id="SM00331">
    <property type="entry name" value="PP2C_SIG"/>
    <property type="match status" value="1"/>
</dbReference>
<organism evidence="8 9">
    <name type="scientific">Chelatococcus albus</name>
    <dbReference type="NCBI Taxonomy" id="3047466"/>
    <lineage>
        <taxon>Bacteria</taxon>
        <taxon>Pseudomonadati</taxon>
        <taxon>Pseudomonadota</taxon>
        <taxon>Alphaproteobacteria</taxon>
        <taxon>Hyphomicrobiales</taxon>
        <taxon>Chelatococcaceae</taxon>
        <taxon>Chelatococcus</taxon>
    </lineage>
</organism>
<protein>
    <submittedName>
        <fullName evidence="8">Protein kinase</fullName>
    </submittedName>
</protein>
<dbReference type="PROSITE" id="PS50011">
    <property type="entry name" value="PROTEIN_KINASE_DOM"/>
    <property type="match status" value="1"/>
</dbReference>
<keyword evidence="1" id="KW-0808">Transferase</keyword>
<feature type="domain" description="Protein kinase" evidence="6">
    <location>
        <begin position="269"/>
        <end position="546"/>
    </location>
</feature>
<keyword evidence="5" id="KW-0812">Transmembrane</keyword>
<evidence type="ECO:0000313" key="9">
    <source>
        <dbReference type="Proteomes" id="UP001321492"/>
    </source>
</evidence>
<feature type="transmembrane region" description="Helical" evidence="5">
    <location>
        <begin position="545"/>
        <end position="564"/>
    </location>
</feature>
<evidence type="ECO:0000256" key="2">
    <source>
        <dbReference type="ARBA" id="ARBA00022741"/>
    </source>
</evidence>
<name>A0ABT7ADB4_9HYPH</name>
<dbReference type="Gene3D" id="1.10.510.10">
    <property type="entry name" value="Transferase(Phosphotransferase) domain 1"/>
    <property type="match status" value="1"/>
</dbReference>
<dbReference type="PROSITE" id="PS51746">
    <property type="entry name" value="PPM_2"/>
    <property type="match status" value="1"/>
</dbReference>
<dbReference type="SUPFAM" id="SSF56112">
    <property type="entry name" value="Protein kinase-like (PK-like)"/>
    <property type="match status" value="1"/>
</dbReference>
<dbReference type="Gene3D" id="3.30.200.20">
    <property type="entry name" value="Phosphorylase Kinase, domain 1"/>
    <property type="match status" value="1"/>
</dbReference>
<feature type="domain" description="PPM-type phosphatase" evidence="7">
    <location>
        <begin position="10"/>
        <end position="236"/>
    </location>
</feature>
<evidence type="ECO:0000256" key="3">
    <source>
        <dbReference type="ARBA" id="ARBA00022777"/>
    </source>
</evidence>
<dbReference type="InterPro" id="IPR001932">
    <property type="entry name" value="PPM-type_phosphatase-like_dom"/>
</dbReference>
<reference evidence="8 9" key="1">
    <citation type="submission" date="2023-05" db="EMBL/GenBank/DDBJ databases">
        <title>Chelatococcus sp. nov., a moderately thermophilic bacterium isolated from hot spring microbial mat.</title>
        <authorList>
            <person name="Hu C.-J."/>
            <person name="Li W.-J."/>
        </authorList>
    </citation>
    <scope>NUCLEOTIDE SEQUENCE [LARGE SCALE GENOMIC DNA]</scope>
    <source>
        <strain evidence="8 9">SYSU G07232</strain>
    </source>
</reference>
<accession>A0ABT7ADB4</accession>